<organism evidence="3 4">
    <name type="scientific">Desulfuromusa kysingii</name>
    <dbReference type="NCBI Taxonomy" id="37625"/>
    <lineage>
        <taxon>Bacteria</taxon>
        <taxon>Pseudomonadati</taxon>
        <taxon>Thermodesulfobacteriota</taxon>
        <taxon>Desulfuromonadia</taxon>
        <taxon>Desulfuromonadales</taxon>
        <taxon>Geopsychrobacteraceae</taxon>
        <taxon>Desulfuromusa</taxon>
    </lineage>
</organism>
<dbReference type="PANTHER" id="PTHR38731">
    <property type="entry name" value="LIPL45-RELATED LIPOPROTEIN-RELATED"/>
    <property type="match status" value="1"/>
</dbReference>
<name>A0A1H4CAJ1_9BACT</name>
<evidence type="ECO:0000313" key="3">
    <source>
        <dbReference type="EMBL" id="SEA57340.1"/>
    </source>
</evidence>
<dbReference type="AlphaFoldDB" id="A0A1H4CAJ1"/>
<evidence type="ECO:0000313" key="4">
    <source>
        <dbReference type="Proteomes" id="UP000199409"/>
    </source>
</evidence>
<sequence length="144" mass="15780">MKHLILMFVIVVSLCGPALSSDNIAIVKKVQGKVTLQRGENFTPIAQGDNLQEGDVLITDSGASIGIIFHDGSVLSLKDKSYLRIQAFQFKPIEKIFDFHLFLKKGAAVFQSGKVGELSPESFIFEIPKGTIGIRGTKFLVDVR</sequence>
<dbReference type="STRING" id="37625.SAMN05660420_02520"/>
<keyword evidence="4" id="KW-1185">Reference proteome</keyword>
<dbReference type="PANTHER" id="PTHR38731:SF1">
    <property type="entry name" value="FECR PROTEIN DOMAIN-CONTAINING PROTEIN"/>
    <property type="match status" value="1"/>
</dbReference>
<proteinExistence type="predicted"/>
<evidence type="ECO:0000259" key="2">
    <source>
        <dbReference type="Pfam" id="PF04773"/>
    </source>
</evidence>
<dbReference type="RefSeq" id="WP_217637511.1">
    <property type="nucleotide sequence ID" value="NZ_FNQN01000007.1"/>
</dbReference>
<accession>A0A1H4CAJ1</accession>
<dbReference type="Proteomes" id="UP000199409">
    <property type="component" value="Unassembled WGS sequence"/>
</dbReference>
<dbReference type="InterPro" id="IPR006860">
    <property type="entry name" value="FecR"/>
</dbReference>
<dbReference type="EMBL" id="FNQN01000007">
    <property type="protein sequence ID" value="SEA57340.1"/>
    <property type="molecule type" value="Genomic_DNA"/>
</dbReference>
<feature type="chain" id="PRO_5011450801" evidence="1">
    <location>
        <begin position="21"/>
        <end position="144"/>
    </location>
</feature>
<evidence type="ECO:0000256" key="1">
    <source>
        <dbReference type="SAM" id="SignalP"/>
    </source>
</evidence>
<feature type="domain" description="FecR protein" evidence="2">
    <location>
        <begin position="55"/>
        <end position="142"/>
    </location>
</feature>
<gene>
    <name evidence="3" type="ORF">SAMN05660420_02520</name>
</gene>
<feature type="signal peptide" evidence="1">
    <location>
        <begin position="1"/>
        <end position="20"/>
    </location>
</feature>
<reference evidence="3 4" key="1">
    <citation type="submission" date="2016-10" db="EMBL/GenBank/DDBJ databases">
        <authorList>
            <person name="de Groot N.N."/>
        </authorList>
    </citation>
    <scope>NUCLEOTIDE SEQUENCE [LARGE SCALE GENOMIC DNA]</scope>
    <source>
        <strain evidence="3 4">DSM 7343</strain>
    </source>
</reference>
<keyword evidence="1" id="KW-0732">Signal</keyword>
<dbReference type="Gene3D" id="2.60.120.1440">
    <property type="match status" value="1"/>
</dbReference>
<dbReference type="Pfam" id="PF04773">
    <property type="entry name" value="FecR"/>
    <property type="match status" value="1"/>
</dbReference>
<protein>
    <submittedName>
        <fullName evidence="3">FecR family protein</fullName>
    </submittedName>
</protein>